<reference evidence="1 2" key="1">
    <citation type="submission" date="2020-04" db="EMBL/GenBank/DDBJ databases">
        <title>Ralstonia insidiosa genome sequencing and assembly.</title>
        <authorList>
            <person name="Martins R.C.R."/>
            <person name="Perdigao-Neto L.V."/>
            <person name="Levin A.S.S."/>
            <person name="Costa S.F."/>
        </authorList>
    </citation>
    <scope>NUCLEOTIDE SEQUENCE [LARGE SCALE GENOMIC DNA]</scope>
    <source>
        <strain evidence="1 2">5047</strain>
    </source>
</reference>
<proteinExistence type="predicted"/>
<name>A0A848NQ90_9RALS</name>
<gene>
    <name evidence="1" type="ORF">HGR00_04910</name>
</gene>
<evidence type="ECO:0000313" key="2">
    <source>
        <dbReference type="Proteomes" id="UP000575469"/>
    </source>
</evidence>
<dbReference type="EMBL" id="JABBZM010000003">
    <property type="protein sequence ID" value="NMV37241.1"/>
    <property type="molecule type" value="Genomic_DNA"/>
</dbReference>
<organism evidence="1 2">
    <name type="scientific">Ralstonia insidiosa</name>
    <dbReference type="NCBI Taxonomy" id="190721"/>
    <lineage>
        <taxon>Bacteria</taxon>
        <taxon>Pseudomonadati</taxon>
        <taxon>Pseudomonadota</taxon>
        <taxon>Betaproteobacteria</taxon>
        <taxon>Burkholderiales</taxon>
        <taxon>Burkholderiaceae</taxon>
        <taxon>Ralstonia</taxon>
    </lineage>
</organism>
<sequence length="148" mass="16296">MTAISIREQIVRAAEAAVNNGTPVGVPVCSRTVMQPSEQDQLPAMTVFPFRQTTNSKATGRWGDIVTHDLYLRFVVYGAGDPADGALDPILVWLTQCLAGQQFGGLANDTVEHEINWQYDEGTFQVAAAAFDFRVEYQTLRTDATRTQ</sequence>
<evidence type="ECO:0000313" key="1">
    <source>
        <dbReference type="EMBL" id="NMV37241.1"/>
    </source>
</evidence>
<dbReference type="RefSeq" id="WP_169339427.1">
    <property type="nucleotide sequence ID" value="NZ_JABBZM010000003.1"/>
</dbReference>
<dbReference type="Proteomes" id="UP000575469">
    <property type="component" value="Unassembled WGS sequence"/>
</dbReference>
<protein>
    <recommendedName>
        <fullName evidence="3">Phage tail protein</fullName>
    </recommendedName>
</protein>
<evidence type="ECO:0008006" key="3">
    <source>
        <dbReference type="Google" id="ProtNLM"/>
    </source>
</evidence>
<accession>A0A848NQ90</accession>
<dbReference type="AlphaFoldDB" id="A0A848NQ90"/>
<comment type="caution">
    <text evidence="1">The sequence shown here is derived from an EMBL/GenBank/DDBJ whole genome shotgun (WGS) entry which is preliminary data.</text>
</comment>